<name>X1K8L1_9ZZZZ</name>
<protein>
    <submittedName>
        <fullName evidence="1">Uncharacterized protein</fullName>
    </submittedName>
</protein>
<organism evidence="1">
    <name type="scientific">marine sediment metagenome</name>
    <dbReference type="NCBI Taxonomy" id="412755"/>
    <lineage>
        <taxon>unclassified sequences</taxon>
        <taxon>metagenomes</taxon>
        <taxon>ecological metagenomes</taxon>
    </lineage>
</organism>
<accession>X1K8L1</accession>
<sequence>NKTSSKNFDKGVYELTNEIYQEELDFRKVKILLDGGFRISTASVILNVLYPERFTVFAYRDLQRDELKSFQNLDNASKLESKGNRYLNFVKAVKNLEIELDFKVL</sequence>
<comment type="caution">
    <text evidence="1">The sequence shown here is derived from an EMBL/GenBank/DDBJ whole genome shotgun (WGS) entry which is preliminary data.</text>
</comment>
<reference evidence="1" key="1">
    <citation type="journal article" date="2014" name="Front. Microbiol.">
        <title>High frequency of phylogenetically diverse reductive dehalogenase-homologous genes in deep subseafloor sedimentary metagenomes.</title>
        <authorList>
            <person name="Kawai M."/>
            <person name="Futagami T."/>
            <person name="Toyoda A."/>
            <person name="Takaki Y."/>
            <person name="Nishi S."/>
            <person name="Hori S."/>
            <person name="Arai W."/>
            <person name="Tsubouchi T."/>
            <person name="Morono Y."/>
            <person name="Uchiyama I."/>
            <person name="Ito T."/>
            <person name="Fujiyama A."/>
            <person name="Inagaki F."/>
            <person name="Takami H."/>
        </authorList>
    </citation>
    <scope>NUCLEOTIDE SEQUENCE</scope>
    <source>
        <strain evidence="1">Expedition CK06-06</strain>
    </source>
</reference>
<feature type="non-terminal residue" evidence="1">
    <location>
        <position position="1"/>
    </location>
</feature>
<dbReference type="AlphaFoldDB" id="X1K8L1"/>
<evidence type="ECO:0000313" key="1">
    <source>
        <dbReference type="EMBL" id="GAH78423.1"/>
    </source>
</evidence>
<proteinExistence type="predicted"/>
<gene>
    <name evidence="1" type="ORF">S03H2_57059</name>
</gene>
<dbReference type="EMBL" id="BARU01036551">
    <property type="protein sequence ID" value="GAH78423.1"/>
    <property type="molecule type" value="Genomic_DNA"/>
</dbReference>